<dbReference type="InterPro" id="IPR001867">
    <property type="entry name" value="OmpR/PhoB-type_DNA-bd"/>
</dbReference>
<dbReference type="InterPro" id="IPR011006">
    <property type="entry name" value="CheY-like_superfamily"/>
</dbReference>
<proteinExistence type="predicted"/>
<feature type="domain" description="OmpR/PhoB-type" evidence="9">
    <location>
        <begin position="133"/>
        <end position="229"/>
    </location>
</feature>
<dbReference type="RefSeq" id="WP_113893884.1">
    <property type="nucleotide sequence ID" value="NZ_JANJGA010000006.1"/>
</dbReference>
<keyword evidence="3" id="KW-0805">Transcription regulation</keyword>
<dbReference type="SMART" id="SM00862">
    <property type="entry name" value="Trans_reg_C"/>
    <property type="match status" value="1"/>
</dbReference>
<keyword evidence="5" id="KW-0804">Transcription</keyword>
<dbReference type="CDD" id="cd00383">
    <property type="entry name" value="trans_reg_C"/>
    <property type="match status" value="1"/>
</dbReference>
<dbReference type="Pfam" id="PF00486">
    <property type="entry name" value="Trans_reg_C"/>
    <property type="match status" value="1"/>
</dbReference>
<dbReference type="InterPro" id="IPR039420">
    <property type="entry name" value="WalR-like"/>
</dbReference>
<evidence type="ECO:0008006" key="12">
    <source>
        <dbReference type="Google" id="ProtNLM"/>
    </source>
</evidence>
<dbReference type="InterPro" id="IPR001789">
    <property type="entry name" value="Sig_transdc_resp-reg_receiver"/>
</dbReference>
<organism evidence="10 11">
    <name type="scientific">Aliarcobacter vitoriensis</name>
    <dbReference type="NCBI Taxonomy" id="2011099"/>
    <lineage>
        <taxon>Bacteria</taxon>
        <taxon>Pseudomonadati</taxon>
        <taxon>Campylobacterota</taxon>
        <taxon>Epsilonproteobacteria</taxon>
        <taxon>Campylobacterales</taxon>
        <taxon>Arcobacteraceae</taxon>
        <taxon>Aliarcobacter</taxon>
    </lineage>
</organism>
<dbReference type="PANTHER" id="PTHR48111">
    <property type="entry name" value="REGULATOR OF RPOS"/>
    <property type="match status" value="1"/>
</dbReference>
<dbReference type="GO" id="GO:0006355">
    <property type="term" value="P:regulation of DNA-templated transcription"/>
    <property type="evidence" value="ECO:0007669"/>
    <property type="project" value="InterPro"/>
</dbReference>
<evidence type="ECO:0000256" key="6">
    <source>
        <dbReference type="PROSITE-ProRule" id="PRU00169"/>
    </source>
</evidence>
<feature type="domain" description="Response regulatory" evidence="8">
    <location>
        <begin position="11"/>
        <end position="125"/>
    </location>
</feature>
<keyword evidence="4 7" id="KW-0238">DNA-binding</keyword>
<dbReference type="GO" id="GO:0000156">
    <property type="term" value="F:phosphorelay response regulator activity"/>
    <property type="evidence" value="ECO:0007669"/>
    <property type="project" value="TreeGrafter"/>
</dbReference>
<dbReference type="GO" id="GO:0000976">
    <property type="term" value="F:transcription cis-regulatory region binding"/>
    <property type="evidence" value="ECO:0007669"/>
    <property type="project" value="TreeGrafter"/>
</dbReference>
<evidence type="ECO:0000256" key="5">
    <source>
        <dbReference type="ARBA" id="ARBA00023163"/>
    </source>
</evidence>
<protein>
    <recommendedName>
        <fullName evidence="12">Two-component system response regulator</fullName>
    </recommendedName>
</protein>
<keyword evidence="2" id="KW-0902">Two-component regulatory system</keyword>
<dbReference type="InterPro" id="IPR016032">
    <property type="entry name" value="Sig_transdc_resp-reg_C-effctor"/>
</dbReference>
<comment type="caution">
    <text evidence="10">The sequence shown here is derived from an EMBL/GenBank/DDBJ whole genome shotgun (WGS) entry which is preliminary data.</text>
</comment>
<dbReference type="PROSITE" id="PS50110">
    <property type="entry name" value="RESPONSE_REGULATORY"/>
    <property type="match status" value="1"/>
</dbReference>
<keyword evidence="1 6" id="KW-0597">Phosphoprotein</keyword>
<keyword evidence="11" id="KW-1185">Reference proteome</keyword>
<accession>A0A366MUV5</accession>
<dbReference type="PANTHER" id="PTHR48111:SF1">
    <property type="entry name" value="TWO-COMPONENT RESPONSE REGULATOR ORR33"/>
    <property type="match status" value="1"/>
</dbReference>
<evidence type="ECO:0000259" key="9">
    <source>
        <dbReference type="PROSITE" id="PS51755"/>
    </source>
</evidence>
<dbReference type="Gene3D" id="3.40.50.2300">
    <property type="match status" value="1"/>
</dbReference>
<dbReference type="PROSITE" id="PS51755">
    <property type="entry name" value="OMPR_PHOB"/>
    <property type="match status" value="1"/>
</dbReference>
<reference evidence="10 11" key="1">
    <citation type="submission" date="2017-10" db="EMBL/GenBank/DDBJ databases">
        <title>Genomics of the genus Arcobacter.</title>
        <authorList>
            <person name="Perez-Cataluna A."/>
            <person name="Figueras M.J."/>
        </authorList>
    </citation>
    <scope>NUCLEOTIDE SEQUENCE [LARGE SCALE GENOMIC DNA]</scope>
    <source>
        <strain evidence="10 11">CECT 9230</strain>
    </source>
</reference>
<evidence type="ECO:0000256" key="4">
    <source>
        <dbReference type="ARBA" id="ARBA00023125"/>
    </source>
</evidence>
<dbReference type="Pfam" id="PF00072">
    <property type="entry name" value="Response_reg"/>
    <property type="match status" value="1"/>
</dbReference>
<dbReference type="Proteomes" id="UP000252669">
    <property type="component" value="Unassembled WGS sequence"/>
</dbReference>
<dbReference type="InterPro" id="IPR036388">
    <property type="entry name" value="WH-like_DNA-bd_sf"/>
</dbReference>
<name>A0A366MUV5_9BACT</name>
<dbReference type="GO" id="GO:0005829">
    <property type="term" value="C:cytosol"/>
    <property type="evidence" value="ECO:0007669"/>
    <property type="project" value="TreeGrafter"/>
</dbReference>
<dbReference type="SUPFAM" id="SSF52172">
    <property type="entry name" value="CheY-like"/>
    <property type="match status" value="1"/>
</dbReference>
<dbReference type="Gene3D" id="1.10.10.10">
    <property type="entry name" value="Winged helix-like DNA-binding domain superfamily/Winged helix DNA-binding domain"/>
    <property type="match status" value="1"/>
</dbReference>
<feature type="modified residue" description="4-aspartylphosphate" evidence="6">
    <location>
        <position position="60"/>
    </location>
</feature>
<evidence type="ECO:0000256" key="3">
    <source>
        <dbReference type="ARBA" id="ARBA00023015"/>
    </source>
</evidence>
<dbReference type="SUPFAM" id="SSF46894">
    <property type="entry name" value="C-terminal effector domain of the bipartite response regulators"/>
    <property type="match status" value="1"/>
</dbReference>
<evidence type="ECO:0000259" key="8">
    <source>
        <dbReference type="PROSITE" id="PS50110"/>
    </source>
</evidence>
<evidence type="ECO:0000313" key="10">
    <source>
        <dbReference type="EMBL" id="RBQ29374.1"/>
    </source>
</evidence>
<dbReference type="SMART" id="SM00448">
    <property type="entry name" value="REC"/>
    <property type="match status" value="1"/>
</dbReference>
<dbReference type="AlphaFoldDB" id="A0A366MUV5"/>
<dbReference type="CDD" id="cd00156">
    <property type="entry name" value="REC"/>
    <property type="match status" value="1"/>
</dbReference>
<dbReference type="GO" id="GO:0032993">
    <property type="term" value="C:protein-DNA complex"/>
    <property type="evidence" value="ECO:0007669"/>
    <property type="project" value="TreeGrafter"/>
</dbReference>
<dbReference type="EMBL" id="PDKB01000006">
    <property type="protein sequence ID" value="RBQ29374.1"/>
    <property type="molecule type" value="Genomic_DNA"/>
</dbReference>
<sequence>MGNKDSLKHFTLLYAEDDKAIQKEMLEYFSSYFKEVFTADDGNEALELYKQHKPDVLILDIYMPHLTGIELTKILRENDYKTKIVLITAHSNDSLLLESINIDVNYYLIKPATLKKVKDMLNKISIDLLRSSEKIIRFDENIYFNQTNQKLFNKNIEIKLSKKELSLLELFIINRNKDITIENIMSHCWSDIFIEISLDSVKSLVSNLRKKLPKNTIVNVYGVGYILKNS</sequence>
<evidence type="ECO:0000256" key="2">
    <source>
        <dbReference type="ARBA" id="ARBA00023012"/>
    </source>
</evidence>
<feature type="DNA-binding region" description="OmpR/PhoB-type" evidence="7">
    <location>
        <begin position="133"/>
        <end position="229"/>
    </location>
</feature>
<evidence type="ECO:0000313" key="11">
    <source>
        <dbReference type="Proteomes" id="UP000252669"/>
    </source>
</evidence>
<evidence type="ECO:0000256" key="1">
    <source>
        <dbReference type="ARBA" id="ARBA00022553"/>
    </source>
</evidence>
<gene>
    <name evidence="10" type="ORF">CRU91_04635</name>
</gene>
<dbReference type="OrthoDB" id="5353330at2"/>
<evidence type="ECO:0000256" key="7">
    <source>
        <dbReference type="PROSITE-ProRule" id="PRU01091"/>
    </source>
</evidence>